<evidence type="ECO:0000313" key="3">
    <source>
        <dbReference type="EMBL" id="CCM62013.1"/>
    </source>
</evidence>
<dbReference type="Gene3D" id="3.40.50.2300">
    <property type="match status" value="2"/>
</dbReference>
<evidence type="ECO:0000256" key="2">
    <source>
        <dbReference type="SAM" id="Phobius"/>
    </source>
</evidence>
<reference evidence="3 4" key="1">
    <citation type="journal article" date="2013" name="ISME J.">
        <title>Metabolic model for the filamentous 'Candidatus Microthrix parvicella' based on genomic and metagenomic analyses.</title>
        <authorList>
            <person name="Jon McIlroy S."/>
            <person name="Kristiansen R."/>
            <person name="Albertsen M."/>
            <person name="Michael Karst S."/>
            <person name="Rossetti S."/>
            <person name="Lund Nielsen J."/>
            <person name="Tandoi V."/>
            <person name="James Seviour R."/>
            <person name="Nielsen P.H."/>
        </authorList>
    </citation>
    <scope>NUCLEOTIDE SEQUENCE [LARGE SCALE GENOMIC DNA]</scope>
    <source>
        <strain evidence="3 4">RN1</strain>
    </source>
</reference>
<proteinExistence type="predicted"/>
<evidence type="ECO:0000313" key="4">
    <source>
        <dbReference type="Proteomes" id="UP000018291"/>
    </source>
</evidence>
<feature type="region of interest" description="Disordered" evidence="1">
    <location>
        <begin position="50"/>
        <end position="71"/>
    </location>
</feature>
<keyword evidence="4" id="KW-1185">Reference proteome</keyword>
<dbReference type="AlphaFoldDB" id="R4YVZ2"/>
<organism evidence="3 4">
    <name type="scientific">Candidatus Neomicrothrix parvicella RN1</name>
    <dbReference type="NCBI Taxonomy" id="1229780"/>
    <lineage>
        <taxon>Bacteria</taxon>
        <taxon>Bacillati</taxon>
        <taxon>Actinomycetota</taxon>
        <taxon>Acidimicrobiia</taxon>
        <taxon>Acidimicrobiales</taxon>
        <taxon>Microthrixaceae</taxon>
        <taxon>Candidatus Neomicrothrix</taxon>
    </lineage>
</organism>
<dbReference type="Proteomes" id="UP000018291">
    <property type="component" value="Unassembled WGS sequence"/>
</dbReference>
<feature type="region of interest" description="Disordered" evidence="1">
    <location>
        <begin position="569"/>
        <end position="591"/>
    </location>
</feature>
<gene>
    <name evidence="3" type="ORF">BN381_10244</name>
</gene>
<dbReference type="EMBL" id="CANL01000001">
    <property type="protein sequence ID" value="CCM62013.1"/>
    <property type="molecule type" value="Genomic_DNA"/>
</dbReference>
<name>R4YVZ2_9ACTN</name>
<accession>R4YVZ2</accession>
<dbReference type="STRING" id="1229780.BN381_10244"/>
<keyword evidence="2" id="KW-0472">Membrane</keyword>
<keyword evidence="2" id="KW-0812">Transmembrane</keyword>
<feature type="transmembrane region" description="Helical" evidence="2">
    <location>
        <begin position="21"/>
        <end position="42"/>
    </location>
</feature>
<dbReference type="HOGENOM" id="CLU_461318_0_0_11"/>
<sequence length="591" mass="63223">MSRGTQVPRTIEEHGPSPIARWGPMVAILASLALVAAVVVFVDPIDGAPTASSATTAPAGAKDTTDIELPPGVMTYDQAKAKGTLDEYDFGDRCDPDTGTLALPLAPQQNCFAKFTGDNGGETTPGVTADEIKVVAYLNQPGDPILEFIYGQIGLKTKPGDAQRAYANFNEIFGEYYEFYGRKVKLIPYTATGNIQDSVAATADAETIARDIKPFAVINGPQLSNAFADTISANGVLCVGCTSTGDDSFYADRDPTQWGVQKTLTQNLVLVAEYLGKRLFDRPAKWAGGPLKNKPRKIALIAAEGAEADDDPVKQFIQTLADDYDAKLTKIQRYDDPLALGSTGRAMLSQFKSAGVTTIVFVGDPIAPQTLTRIATEQNYFPEWVTSGSTLVENNVFSRTYDQKQWANAFGPTSLFPRVAGGLGSPIGLHKWYFGIDPPGGAATLLAVPNLQVLFGALQGAGPDLTPERFRDVLFASPVLPSSPIAPQVSFGNRGFFPNPDYVALDDMTEISWDPAVMALDEGGVEGKGGWRYSDGGKRYLPGEWPDDEPHVFDPETGVTGFDELPPTAQEIPADWAPIAGPRKGKTLGGQ</sequence>
<dbReference type="InterPro" id="IPR028082">
    <property type="entry name" value="Peripla_BP_I"/>
</dbReference>
<dbReference type="eggNOG" id="ENOG50342M7">
    <property type="taxonomic scope" value="Bacteria"/>
</dbReference>
<evidence type="ECO:0000256" key="1">
    <source>
        <dbReference type="SAM" id="MobiDB-lite"/>
    </source>
</evidence>
<keyword evidence="2" id="KW-1133">Transmembrane helix</keyword>
<evidence type="ECO:0008006" key="5">
    <source>
        <dbReference type="Google" id="ProtNLM"/>
    </source>
</evidence>
<feature type="compositionally biased region" description="Low complexity" evidence="1">
    <location>
        <begin position="50"/>
        <end position="61"/>
    </location>
</feature>
<dbReference type="SUPFAM" id="SSF53822">
    <property type="entry name" value="Periplasmic binding protein-like I"/>
    <property type="match status" value="1"/>
</dbReference>
<protein>
    <recommendedName>
        <fullName evidence="5">Leucine-binding protein domain-containing protein</fullName>
    </recommendedName>
</protein>
<comment type="caution">
    <text evidence="3">The sequence shown here is derived from an EMBL/GenBank/DDBJ whole genome shotgun (WGS) entry which is preliminary data.</text>
</comment>